<dbReference type="AlphaFoldDB" id="A0A6M3L896"/>
<evidence type="ECO:0000313" key="1">
    <source>
        <dbReference type="EMBL" id="QJA90022.1"/>
    </source>
</evidence>
<gene>
    <name evidence="1" type="ORF">MM415B02459_0010</name>
</gene>
<accession>A0A6M3L896</accession>
<dbReference type="EMBL" id="MT142885">
    <property type="protein sequence ID" value="QJA90022.1"/>
    <property type="molecule type" value="Genomic_DNA"/>
</dbReference>
<sequence length="142" mass="15031">MVFRRSDNQYTGMAARVDDDGREFIQVEAAGALTAKTPYKIIMSGSGYITATLASGTTLCMYGMAEATYATGDIAWMQIGGYAADMITPSLVGSVDQYYGLTSGVFQSIGTFTANVMAIGTEAKAAGTTNTFMLIPKWVTPT</sequence>
<name>A0A6M3L896_9ZZZZ</name>
<protein>
    <submittedName>
        <fullName evidence="1">Uncharacterized protein</fullName>
    </submittedName>
</protein>
<proteinExistence type="predicted"/>
<reference evidence="1" key="1">
    <citation type="submission" date="2020-03" db="EMBL/GenBank/DDBJ databases">
        <title>The deep terrestrial virosphere.</title>
        <authorList>
            <person name="Holmfeldt K."/>
            <person name="Nilsson E."/>
            <person name="Simone D."/>
            <person name="Lopez-Fernandez M."/>
            <person name="Wu X."/>
            <person name="de Brujin I."/>
            <person name="Lundin D."/>
            <person name="Andersson A."/>
            <person name="Bertilsson S."/>
            <person name="Dopson M."/>
        </authorList>
    </citation>
    <scope>NUCLEOTIDE SEQUENCE</scope>
    <source>
        <strain evidence="1">MM415B02459</strain>
    </source>
</reference>
<organism evidence="1">
    <name type="scientific">viral metagenome</name>
    <dbReference type="NCBI Taxonomy" id="1070528"/>
    <lineage>
        <taxon>unclassified sequences</taxon>
        <taxon>metagenomes</taxon>
        <taxon>organismal metagenomes</taxon>
    </lineage>
</organism>